<dbReference type="GO" id="GO:0000049">
    <property type="term" value="F:tRNA binding"/>
    <property type="evidence" value="ECO:0007669"/>
    <property type="project" value="UniProtKB-UniRule"/>
</dbReference>
<organism evidence="10 11">
    <name type="scientific">Mizuhopecten yessoensis</name>
    <name type="common">Japanese scallop</name>
    <name type="synonym">Patinopecten yessoensis</name>
    <dbReference type="NCBI Taxonomy" id="6573"/>
    <lineage>
        <taxon>Eukaryota</taxon>
        <taxon>Metazoa</taxon>
        <taxon>Spiralia</taxon>
        <taxon>Lophotrochozoa</taxon>
        <taxon>Mollusca</taxon>
        <taxon>Bivalvia</taxon>
        <taxon>Autobranchia</taxon>
        <taxon>Pteriomorphia</taxon>
        <taxon>Pectinida</taxon>
        <taxon>Pectinoidea</taxon>
        <taxon>Pectinidae</taxon>
        <taxon>Mizuhopecten</taxon>
    </lineage>
</organism>
<dbReference type="Gene3D" id="3.40.50.150">
    <property type="entry name" value="Vaccinia Virus protein VP39"/>
    <property type="match status" value="1"/>
</dbReference>
<evidence type="ECO:0000256" key="1">
    <source>
        <dbReference type="ARBA" id="ARBA00022555"/>
    </source>
</evidence>
<evidence type="ECO:0000256" key="9">
    <source>
        <dbReference type="PROSITE-ProRule" id="PRU00958"/>
    </source>
</evidence>
<name>A0A210QBP3_MIZYE</name>
<evidence type="ECO:0000256" key="5">
    <source>
        <dbReference type="ARBA" id="ARBA00022694"/>
    </source>
</evidence>
<evidence type="ECO:0000256" key="8">
    <source>
        <dbReference type="ARBA" id="ARBA00051897"/>
    </source>
</evidence>
<dbReference type="OrthoDB" id="6349953at2759"/>
<dbReference type="PROSITE" id="PS51626">
    <property type="entry name" value="SAM_MT_TRM1"/>
    <property type="match status" value="1"/>
</dbReference>
<keyword evidence="11" id="KW-1185">Reference proteome</keyword>
<evidence type="ECO:0000313" key="11">
    <source>
        <dbReference type="Proteomes" id="UP000242188"/>
    </source>
</evidence>
<dbReference type="InterPro" id="IPR029063">
    <property type="entry name" value="SAM-dependent_MTases_sf"/>
</dbReference>
<keyword evidence="2 9" id="KW-0489">Methyltransferase</keyword>
<dbReference type="PANTHER" id="PTHR10631:SF3">
    <property type="entry name" value="TRNA (GUANINE(26)-N(2))-DIMETHYLTRANSFERASE"/>
    <property type="match status" value="1"/>
</dbReference>
<evidence type="ECO:0000256" key="2">
    <source>
        <dbReference type="ARBA" id="ARBA00022603"/>
    </source>
</evidence>
<dbReference type="GO" id="GO:0002940">
    <property type="term" value="P:tRNA N2-guanine methylation"/>
    <property type="evidence" value="ECO:0007669"/>
    <property type="project" value="TreeGrafter"/>
</dbReference>
<evidence type="ECO:0000256" key="3">
    <source>
        <dbReference type="ARBA" id="ARBA00022679"/>
    </source>
</evidence>
<dbReference type="NCBIfam" id="TIGR00308">
    <property type="entry name" value="TRM1"/>
    <property type="match status" value="1"/>
</dbReference>
<accession>A0A210QBP3</accession>
<comment type="caution">
    <text evidence="10">The sequence shown here is derived from an EMBL/GenBank/DDBJ whole genome shotgun (WGS) entry which is preliminary data.</text>
</comment>
<dbReference type="GO" id="GO:0005634">
    <property type="term" value="C:nucleus"/>
    <property type="evidence" value="ECO:0007669"/>
    <property type="project" value="TreeGrafter"/>
</dbReference>
<dbReference type="GO" id="GO:0160104">
    <property type="term" value="F:tRNA (guanine(26)-N2)-dimethyltransferase activity"/>
    <property type="evidence" value="ECO:0007669"/>
    <property type="project" value="UniProtKB-UniRule"/>
</dbReference>
<keyword evidence="5 9" id="KW-0819">tRNA processing</keyword>
<comment type="similarity">
    <text evidence="9">Belongs to the class I-like SAM-binding methyltransferase superfamily. Trm1 family.</text>
</comment>
<dbReference type="EMBL" id="NEDP02004255">
    <property type="protein sequence ID" value="OWF46153.1"/>
    <property type="molecule type" value="Genomic_DNA"/>
</dbReference>
<proteinExistence type="inferred from homology"/>
<keyword evidence="4 9" id="KW-0949">S-adenosyl-L-methionine</keyword>
<dbReference type="EC" id="2.1.1.216" evidence="7 9"/>
<dbReference type="SUPFAM" id="SSF53335">
    <property type="entry name" value="S-adenosyl-L-methionine-dependent methyltransferases"/>
    <property type="match status" value="1"/>
</dbReference>
<protein>
    <recommendedName>
        <fullName evidence="7 9">tRNA (guanine(26)-N(2))-dimethyltransferase</fullName>
        <ecNumber evidence="7 9">2.1.1.216</ecNumber>
    </recommendedName>
</protein>
<dbReference type="Pfam" id="PF02005">
    <property type="entry name" value="TRM"/>
    <property type="match status" value="1"/>
</dbReference>
<dbReference type="Gene3D" id="3.30.56.70">
    <property type="entry name" value="N2,N2-dimethylguanosine tRNA methyltransferase, C-terminal domain"/>
    <property type="match status" value="1"/>
</dbReference>
<gene>
    <name evidence="10" type="ORF">KP79_PYT14854</name>
</gene>
<keyword evidence="3 9" id="KW-0808">Transferase</keyword>
<dbReference type="Proteomes" id="UP000242188">
    <property type="component" value="Unassembled WGS sequence"/>
</dbReference>
<keyword evidence="6 9" id="KW-0694">RNA-binding</keyword>
<evidence type="ECO:0000256" key="4">
    <source>
        <dbReference type="ARBA" id="ARBA00022691"/>
    </source>
</evidence>
<evidence type="ECO:0000256" key="7">
    <source>
        <dbReference type="ARBA" id="ARBA00039099"/>
    </source>
</evidence>
<sequence length="633" mass="71689">MLFRSMSRLCKSFAWRRIKFHTNSKGNSKRKDLDVDVQYKIVNEGKADVLLPAGVFYNPVQEFNRDLTLAIISIFAQIRRQEIKNDLLKDKKNKYNKKVPVSSGEVNINDVEKPQKKICVDDIEAGKKCADGISILDSLAASGLRSIRYGLEIPGVKKIVANDFDKTAVEAIQKNIERNKLDHLVTSSFGDASMVMYMSKGTDAAFDVIDLDPYGGASQFLDAAVQSVSEGGLLCVTCTDMALLCGRTPESCRARYGTMSYRSSYCKEMALRILLQSMETTANRYSRYIIPMISISADFYIRVFVRVFTGAANVRLSSLKLANMYHCSGCGAFTVQRLARKLPTKGNELQLSTAHGPPVTDLCEHCEHKHYVAGPVWADRLHDTDFVKRVIKYVQGKQADFQTRKRIIGMLSLVSEELQDCPMYYVINDVCKKAHVSQVKSELFRSALLNAGFEVSMSHAEQNSIKTNASNTDIWDIVRSWERMNPVHEKRRVPGSVTANILSKKPVLKVSFKRHQMATQESKKKNLLRYQQNPAKYWGPMSKPKANRSAEPMLDRTIYLQGKRMKNREAVAWRGGMMSKTGARFRRVISLLINARTPDFVCQTETNPRIYHLEWDSPRLTLGFTFWNGTLLD</sequence>
<comment type="catalytic activity">
    <reaction evidence="8 9">
        <text>guanosine(26) in tRNA + 2 S-adenosyl-L-methionine = N(2)-dimethylguanosine(26) in tRNA + 2 S-adenosyl-L-homocysteine + 2 H(+)</text>
        <dbReference type="Rhea" id="RHEA:43140"/>
        <dbReference type="Rhea" id="RHEA-COMP:10359"/>
        <dbReference type="Rhea" id="RHEA-COMP:10360"/>
        <dbReference type="ChEBI" id="CHEBI:15378"/>
        <dbReference type="ChEBI" id="CHEBI:57856"/>
        <dbReference type="ChEBI" id="CHEBI:59789"/>
        <dbReference type="ChEBI" id="CHEBI:74269"/>
        <dbReference type="ChEBI" id="CHEBI:74513"/>
        <dbReference type="EC" id="2.1.1.216"/>
    </reaction>
</comment>
<dbReference type="FunFam" id="3.30.56.70:FF:000001">
    <property type="entry name" value="tRNA (guanine(26)-N(2))-dimethyltransferase"/>
    <property type="match status" value="1"/>
</dbReference>
<dbReference type="InterPro" id="IPR002905">
    <property type="entry name" value="Trm1"/>
</dbReference>
<reference evidence="10 11" key="1">
    <citation type="journal article" date="2017" name="Nat. Ecol. Evol.">
        <title>Scallop genome provides insights into evolution of bilaterian karyotype and development.</title>
        <authorList>
            <person name="Wang S."/>
            <person name="Zhang J."/>
            <person name="Jiao W."/>
            <person name="Li J."/>
            <person name="Xun X."/>
            <person name="Sun Y."/>
            <person name="Guo X."/>
            <person name="Huan P."/>
            <person name="Dong B."/>
            <person name="Zhang L."/>
            <person name="Hu X."/>
            <person name="Sun X."/>
            <person name="Wang J."/>
            <person name="Zhao C."/>
            <person name="Wang Y."/>
            <person name="Wang D."/>
            <person name="Huang X."/>
            <person name="Wang R."/>
            <person name="Lv J."/>
            <person name="Li Y."/>
            <person name="Zhang Z."/>
            <person name="Liu B."/>
            <person name="Lu W."/>
            <person name="Hui Y."/>
            <person name="Liang J."/>
            <person name="Zhou Z."/>
            <person name="Hou R."/>
            <person name="Li X."/>
            <person name="Liu Y."/>
            <person name="Li H."/>
            <person name="Ning X."/>
            <person name="Lin Y."/>
            <person name="Zhao L."/>
            <person name="Xing Q."/>
            <person name="Dou J."/>
            <person name="Li Y."/>
            <person name="Mao J."/>
            <person name="Guo H."/>
            <person name="Dou H."/>
            <person name="Li T."/>
            <person name="Mu C."/>
            <person name="Jiang W."/>
            <person name="Fu Q."/>
            <person name="Fu X."/>
            <person name="Miao Y."/>
            <person name="Liu J."/>
            <person name="Yu Q."/>
            <person name="Li R."/>
            <person name="Liao H."/>
            <person name="Li X."/>
            <person name="Kong Y."/>
            <person name="Jiang Z."/>
            <person name="Chourrout D."/>
            <person name="Li R."/>
            <person name="Bao Z."/>
        </authorList>
    </citation>
    <scope>NUCLEOTIDE SEQUENCE [LARGE SCALE GENOMIC DNA]</scope>
    <source>
        <strain evidence="10 11">PY_sf001</strain>
    </source>
</reference>
<dbReference type="STRING" id="6573.A0A210QBP3"/>
<dbReference type="PANTHER" id="PTHR10631">
    <property type="entry name" value="N 2 ,N 2 -DIMETHYLGUANOSINE TRNA METHYLTRANSFERASE"/>
    <property type="match status" value="1"/>
</dbReference>
<evidence type="ECO:0000256" key="6">
    <source>
        <dbReference type="ARBA" id="ARBA00022884"/>
    </source>
</evidence>
<keyword evidence="1 9" id="KW-0820">tRNA-binding</keyword>
<dbReference type="AlphaFoldDB" id="A0A210QBP3"/>
<evidence type="ECO:0000313" key="10">
    <source>
        <dbReference type="EMBL" id="OWF46153.1"/>
    </source>
</evidence>
<dbReference type="InterPro" id="IPR042296">
    <property type="entry name" value="tRNA_met_Trm1_C"/>
</dbReference>